<dbReference type="Pfam" id="PF02636">
    <property type="entry name" value="Methyltransf_28"/>
    <property type="match status" value="1"/>
</dbReference>
<reference evidence="3 4" key="1">
    <citation type="submission" date="2017-02" db="EMBL/GenBank/DDBJ databases">
        <title>Bacillus pseudomycoides isolate FSL K6-0042.</title>
        <authorList>
            <person name="Kovac J."/>
        </authorList>
    </citation>
    <scope>NUCLEOTIDE SEQUENCE [LARGE SCALE GENOMIC DNA]</scope>
    <source>
        <strain evidence="3 4">FSL K6-0042</strain>
    </source>
</reference>
<sequence>MGMELVLRKWMEKEKDYSISYSTYMNLALYDEEYGYYMKEREKIGRNGDFFTSSNISSVFARTFARFFIRLVQNGEIPPNVCEIGGGTGRFAYDVLQEWKQLSPVTYAELRYSIIEVSPFHRRLQKRQLGSFQNISQYKSYKELGESFTGIVFSNELFDAFPVEVIEKRAGILYEVRITYTEQRELTEVLRPLEQEVIRCYLRRHKIELYEGQRFEVPIAMETYLQEIIGWLKEGLFITVDYGYTRAEWMHPAHHEGSLRGYYDHRLIQNPLKYPGEMDITAHIHWDELKKIGEESSLHTVWHTKQRGFLLAAGILEQLASHQDSDPFSEKQKQNRAVRSMILHGGISDAFDVVMQKKGMPHFDLKHYLHI</sequence>
<dbReference type="PANTHER" id="PTHR12049:SF7">
    <property type="entry name" value="PROTEIN ARGININE METHYLTRANSFERASE NDUFAF7, MITOCHONDRIAL"/>
    <property type="match status" value="1"/>
</dbReference>
<accession>A0A1Y3MK27</accession>
<dbReference type="Gene3D" id="3.40.50.12710">
    <property type="match status" value="1"/>
</dbReference>
<dbReference type="GO" id="GO:0035243">
    <property type="term" value="F:protein-arginine omega-N symmetric methyltransferase activity"/>
    <property type="evidence" value="ECO:0007669"/>
    <property type="project" value="TreeGrafter"/>
</dbReference>
<dbReference type="RefSeq" id="WP_088093666.1">
    <property type="nucleotide sequence ID" value="NZ_JARHXM010000017.1"/>
</dbReference>
<dbReference type="GO" id="GO:0032259">
    <property type="term" value="P:methylation"/>
    <property type="evidence" value="ECO:0007669"/>
    <property type="project" value="UniProtKB-KW"/>
</dbReference>
<evidence type="ECO:0000313" key="3">
    <source>
        <dbReference type="EMBL" id="OUM50795.1"/>
    </source>
</evidence>
<keyword evidence="2 3" id="KW-0808">Transferase</keyword>
<dbReference type="EMBL" id="MWPX01000001">
    <property type="protein sequence ID" value="OUM50795.1"/>
    <property type="molecule type" value="Genomic_DNA"/>
</dbReference>
<comment type="caution">
    <text evidence="3">The sequence shown here is derived from an EMBL/GenBank/DDBJ whole genome shotgun (WGS) entry which is preliminary data.</text>
</comment>
<proteinExistence type="predicted"/>
<dbReference type="Proteomes" id="UP000195321">
    <property type="component" value="Unassembled WGS sequence"/>
</dbReference>
<dbReference type="SUPFAM" id="SSF53335">
    <property type="entry name" value="S-adenosyl-L-methionine-dependent methyltransferases"/>
    <property type="match status" value="1"/>
</dbReference>
<gene>
    <name evidence="3" type="ORF">BW425_02460</name>
</gene>
<organism evidence="3 4">
    <name type="scientific">Bacillus pseudomycoides</name>
    <dbReference type="NCBI Taxonomy" id="64104"/>
    <lineage>
        <taxon>Bacteria</taxon>
        <taxon>Bacillati</taxon>
        <taxon>Bacillota</taxon>
        <taxon>Bacilli</taxon>
        <taxon>Bacillales</taxon>
        <taxon>Bacillaceae</taxon>
        <taxon>Bacillus</taxon>
        <taxon>Bacillus cereus group</taxon>
    </lineage>
</organism>
<keyword evidence="1 3" id="KW-0489">Methyltransferase</keyword>
<dbReference type="InterPro" id="IPR003788">
    <property type="entry name" value="NDUFAF7"/>
</dbReference>
<evidence type="ECO:0000313" key="4">
    <source>
        <dbReference type="Proteomes" id="UP000195321"/>
    </source>
</evidence>
<dbReference type="AlphaFoldDB" id="A0A1Y3MK27"/>
<dbReference type="InterPro" id="IPR029063">
    <property type="entry name" value="SAM-dependent_MTases_sf"/>
</dbReference>
<evidence type="ECO:0000256" key="2">
    <source>
        <dbReference type="ARBA" id="ARBA00022679"/>
    </source>
</evidence>
<evidence type="ECO:0000256" key="1">
    <source>
        <dbReference type="ARBA" id="ARBA00022603"/>
    </source>
</evidence>
<dbReference type="InterPro" id="IPR038375">
    <property type="entry name" value="NDUFAF7_sf"/>
</dbReference>
<dbReference type="PANTHER" id="PTHR12049">
    <property type="entry name" value="PROTEIN ARGININE METHYLTRANSFERASE NDUFAF7, MITOCHONDRIAL"/>
    <property type="match status" value="1"/>
</dbReference>
<name>A0A1Y3MK27_9BACI</name>
<protein>
    <submittedName>
        <fullName evidence="3">SAM-dependent methyltransferase</fullName>
    </submittedName>
</protein>